<reference evidence="1" key="1">
    <citation type="journal article" date="2020" name="mSystems">
        <title>Genome- and Community-Level Interaction Insights into Carbon Utilization and Element Cycling Functions of Hydrothermarchaeota in Hydrothermal Sediment.</title>
        <authorList>
            <person name="Zhou Z."/>
            <person name="Liu Y."/>
            <person name="Xu W."/>
            <person name="Pan J."/>
            <person name="Luo Z.H."/>
            <person name="Li M."/>
        </authorList>
    </citation>
    <scope>NUCLEOTIDE SEQUENCE [LARGE SCALE GENOMIC DNA]</scope>
    <source>
        <strain evidence="2">SpSt-10</strain>
        <strain evidence="1">SpSt-62</strain>
    </source>
</reference>
<dbReference type="AlphaFoldDB" id="A0A7C4S8X6"/>
<evidence type="ECO:0000313" key="1">
    <source>
        <dbReference type="EMBL" id="HGU59968.1"/>
    </source>
</evidence>
<dbReference type="Pfam" id="PF17341">
    <property type="entry name" value="DUF5371"/>
    <property type="match status" value="1"/>
</dbReference>
<protein>
    <submittedName>
        <fullName evidence="1">Uncharacterized protein</fullName>
    </submittedName>
</protein>
<organism evidence="1">
    <name type="scientific">Geoglobus ahangari</name>
    <dbReference type="NCBI Taxonomy" id="113653"/>
    <lineage>
        <taxon>Archaea</taxon>
        <taxon>Methanobacteriati</taxon>
        <taxon>Methanobacteriota</taxon>
        <taxon>Archaeoglobi</taxon>
        <taxon>Archaeoglobales</taxon>
        <taxon>Archaeoglobaceae</taxon>
        <taxon>Geoglobus</taxon>
    </lineage>
</organism>
<proteinExistence type="predicted"/>
<dbReference type="EMBL" id="DRUC01000100">
    <property type="protein sequence ID" value="HHF48816.1"/>
    <property type="molecule type" value="Genomic_DNA"/>
</dbReference>
<gene>
    <name evidence="2" type="ORF">ENL48_06780</name>
    <name evidence="1" type="ORF">ENT89_07540</name>
</gene>
<name>A0A7C4S8X6_9EURY</name>
<dbReference type="InterPro" id="IPR020073">
    <property type="entry name" value="Uncharacterised_AF1718"/>
</dbReference>
<evidence type="ECO:0000313" key="2">
    <source>
        <dbReference type="EMBL" id="HHF48816.1"/>
    </source>
</evidence>
<comment type="caution">
    <text evidence="1">The sequence shown here is derived from an EMBL/GenBank/DDBJ whole genome shotgun (WGS) entry which is preliminary data.</text>
</comment>
<sequence>MEEDKVVFAQAPVLKWKLDELKRLSGKSTTKDAINEAIDHYLTCPLVRAEREEKKEKRRDDWWWYPERR</sequence>
<dbReference type="EMBL" id="DTAK01000067">
    <property type="protein sequence ID" value="HGU59968.1"/>
    <property type="molecule type" value="Genomic_DNA"/>
</dbReference>
<accession>A0A7C4S8X6</accession>